<dbReference type="SUPFAM" id="SSF54427">
    <property type="entry name" value="NTF2-like"/>
    <property type="match status" value="1"/>
</dbReference>
<evidence type="ECO:0000313" key="4">
    <source>
        <dbReference type="EMBL" id="QEH38223.1"/>
    </source>
</evidence>
<accession>A0A5B9WCK6</accession>
<evidence type="ECO:0000256" key="1">
    <source>
        <dbReference type="SAM" id="MobiDB-lite"/>
    </source>
</evidence>
<sequence precursor="true">MRPLHPRPRAARSRLLLAAGFVAIAWGLPAAASDADGPANEEAAIRAVDEAFVRKFNEGDAKAIAALHTADAEAVEADGARYRGRDLIERSYADTFAAEKGAKIQLDVASIQFLSPTVAKEEGRTIIAPAKGAPVSRFYTVLYVKQDDRWLMASVREESDPQVPPRERIKELEWMVGEWVDDAPDSQSKVTCRFSDDGNFLLRDLTVRRAGKVILSGTQRVAWDPVTGEFRSWEFDSQGGFGEATWSRDGDRWVVKERGVRPEGATASSTRVLTRLRPDIVKWTLSDRVISGQAVPGEVGSMLTRVPPAPSLGGTPTAAPTTTTATPANERGDR</sequence>
<dbReference type="Proteomes" id="UP000324233">
    <property type="component" value="Chromosome"/>
</dbReference>
<feature type="domain" description="DUF4440" evidence="3">
    <location>
        <begin position="45"/>
        <end position="152"/>
    </location>
</feature>
<name>A0A5B9WCK6_9BACT</name>
<dbReference type="RefSeq" id="WP_148597686.1">
    <property type="nucleotide sequence ID" value="NZ_CP042997.1"/>
</dbReference>
<dbReference type="InterPro" id="IPR027843">
    <property type="entry name" value="DUF4440"/>
</dbReference>
<dbReference type="InterPro" id="IPR011944">
    <property type="entry name" value="Steroid_delta5-4_isomerase"/>
</dbReference>
<dbReference type="Gene3D" id="3.10.450.50">
    <property type="match status" value="1"/>
</dbReference>
<dbReference type="AlphaFoldDB" id="A0A5B9WCK6"/>
<evidence type="ECO:0000259" key="3">
    <source>
        <dbReference type="Pfam" id="PF14534"/>
    </source>
</evidence>
<dbReference type="Pfam" id="PF14534">
    <property type="entry name" value="DUF4440"/>
    <property type="match status" value="1"/>
</dbReference>
<feature type="compositionally biased region" description="Low complexity" evidence="1">
    <location>
        <begin position="311"/>
        <end position="328"/>
    </location>
</feature>
<keyword evidence="2" id="KW-0732">Signal</keyword>
<dbReference type="EMBL" id="CP042997">
    <property type="protein sequence ID" value="QEH38223.1"/>
    <property type="molecule type" value="Genomic_DNA"/>
</dbReference>
<evidence type="ECO:0000256" key="2">
    <source>
        <dbReference type="SAM" id="SignalP"/>
    </source>
</evidence>
<gene>
    <name evidence="4" type="ORF">OJF2_68210</name>
</gene>
<dbReference type="OrthoDB" id="263788at2"/>
<feature type="region of interest" description="Disordered" evidence="1">
    <location>
        <begin position="307"/>
        <end position="334"/>
    </location>
</feature>
<evidence type="ECO:0000313" key="5">
    <source>
        <dbReference type="Proteomes" id="UP000324233"/>
    </source>
</evidence>
<reference evidence="4 5" key="1">
    <citation type="submission" date="2019-08" db="EMBL/GenBank/DDBJ databases">
        <title>Deep-cultivation of Planctomycetes and their phenomic and genomic characterization uncovers novel biology.</title>
        <authorList>
            <person name="Wiegand S."/>
            <person name="Jogler M."/>
            <person name="Boedeker C."/>
            <person name="Pinto D."/>
            <person name="Vollmers J."/>
            <person name="Rivas-Marin E."/>
            <person name="Kohn T."/>
            <person name="Peeters S.H."/>
            <person name="Heuer A."/>
            <person name="Rast P."/>
            <person name="Oberbeckmann S."/>
            <person name="Bunk B."/>
            <person name="Jeske O."/>
            <person name="Meyerdierks A."/>
            <person name="Storesund J.E."/>
            <person name="Kallscheuer N."/>
            <person name="Luecker S."/>
            <person name="Lage O.M."/>
            <person name="Pohl T."/>
            <person name="Merkel B.J."/>
            <person name="Hornburger P."/>
            <person name="Mueller R.-W."/>
            <person name="Bruemmer F."/>
            <person name="Labrenz M."/>
            <person name="Spormann A.M."/>
            <person name="Op den Camp H."/>
            <person name="Overmann J."/>
            <person name="Amann R."/>
            <person name="Jetten M.S.M."/>
            <person name="Mascher T."/>
            <person name="Medema M.H."/>
            <person name="Devos D.P."/>
            <person name="Kaster A.-K."/>
            <person name="Ovreas L."/>
            <person name="Rohde M."/>
            <person name="Galperin M.Y."/>
            <person name="Jogler C."/>
        </authorList>
    </citation>
    <scope>NUCLEOTIDE SEQUENCE [LARGE SCALE GENOMIC DNA]</scope>
    <source>
        <strain evidence="4 5">OJF2</strain>
    </source>
</reference>
<feature type="signal peptide" evidence="2">
    <location>
        <begin position="1"/>
        <end position="32"/>
    </location>
</feature>
<keyword evidence="5" id="KW-1185">Reference proteome</keyword>
<protein>
    <recommendedName>
        <fullName evidence="3">DUF4440 domain-containing protein</fullName>
    </recommendedName>
</protein>
<organism evidence="4 5">
    <name type="scientific">Aquisphaera giovannonii</name>
    <dbReference type="NCBI Taxonomy" id="406548"/>
    <lineage>
        <taxon>Bacteria</taxon>
        <taxon>Pseudomonadati</taxon>
        <taxon>Planctomycetota</taxon>
        <taxon>Planctomycetia</taxon>
        <taxon>Isosphaerales</taxon>
        <taxon>Isosphaeraceae</taxon>
        <taxon>Aquisphaera</taxon>
    </lineage>
</organism>
<dbReference type="NCBIfam" id="TIGR02246">
    <property type="entry name" value="SgcJ/EcaC family oxidoreductase"/>
    <property type="match status" value="1"/>
</dbReference>
<feature type="chain" id="PRO_5023069357" description="DUF4440 domain-containing protein" evidence="2">
    <location>
        <begin position="33"/>
        <end position="334"/>
    </location>
</feature>
<dbReference type="KEGG" id="agv:OJF2_68210"/>
<dbReference type="InterPro" id="IPR032710">
    <property type="entry name" value="NTF2-like_dom_sf"/>
</dbReference>
<proteinExistence type="predicted"/>